<gene>
    <name evidence="19" type="ORF">A3Q56_00862</name>
</gene>
<dbReference type="InterPro" id="IPR011009">
    <property type="entry name" value="Kinase-like_dom_sf"/>
</dbReference>
<keyword evidence="5" id="KW-0723">Serine/threonine-protein kinase</keyword>
<dbReference type="InterPro" id="IPR036598">
    <property type="entry name" value="GOLD_dom_sf"/>
</dbReference>
<dbReference type="FunFam" id="1.10.510.10:FF:000571">
    <property type="entry name" value="Maternal embryonic leucine zipper kinase"/>
    <property type="match status" value="1"/>
</dbReference>
<feature type="region of interest" description="Disordered" evidence="16">
    <location>
        <begin position="727"/>
        <end position="747"/>
    </location>
</feature>
<evidence type="ECO:0000256" key="6">
    <source>
        <dbReference type="ARBA" id="ARBA00022679"/>
    </source>
</evidence>
<accession>A0A177BB01</accession>
<evidence type="ECO:0000313" key="20">
    <source>
        <dbReference type="Proteomes" id="UP000078046"/>
    </source>
</evidence>
<evidence type="ECO:0000256" key="16">
    <source>
        <dbReference type="SAM" id="MobiDB-lite"/>
    </source>
</evidence>
<reference evidence="19 20" key="1">
    <citation type="submission" date="2016-04" db="EMBL/GenBank/DDBJ databases">
        <title>The genome of Intoshia linei affirms orthonectids as highly simplified spiralians.</title>
        <authorList>
            <person name="Mikhailov K.V."/>
            <person name="Slusarev G.S."/>
            <person name="Nikitin M.A."/>
            <person name="Logacheva M.D."/>
            <person name="Penin A."/>
            <person name="Aleoshin V."/>
            <person name="Panchin Y.V."/>
        </authorList>
    </citation>
    <scope>NUCLEOTIDE SEQUENCE [LARGE SCALE GENOMIC DNA]</scope>
    <source>
        <strain evidence="19">Intl2013</strain>
        <tissue evidence="19">Whole animal</tissue>
    </source>
</reference>
<keyword evidence="20" id="KW-1185">Reference proteome</keyword>
<dbReference type="Pfam" id="PF13897">
    <property type="entry name" value="GOLD_2"/>
    <property type="match status" value="1"/>
</dbReference>
<evidence type="ECO:0000256" key="10">
    <source>
        <dbReference type="ARBA" id="ARBA00022840"/>
    </source>
</evidence>
<keyword evidence="9" id="KW-0418">Kinase</keyword>
<comment type="cofactor">
    <cofactor evidence="1">
        <name>Mn(2+)</name>
        <dbReference type="ChEBI" id="CHEBI:29035"/>
    </cofactor>
</comment>
<keyword evidence="8 15" id="KW-0547">Nucleotide-binding</keyword>
<comment type="catalytic activity">
    <reaction evidence="14">
        <text>L-seryl-[protein] + ATP = O-phospho-L-seryl-[protein] + ADP + H(+)</text>
        <dbReference type="Rhea" id="RHEA:17989"/>
        <dbReference type="Rhea" id="RHEA-COMP:9863"/>
        <dbReference type="Rhea" id="RHEA-COMP:11604"/>
        <dbReference type="ChEBI" id="CHEBI:15378"/>
        <dbReference type="ChEBI" id="CHEBI:29999"/>
        <dbReference type="ChEBI" id="CHEBI:30616"/>
        <dbReference type="ChEBI" id="CHEBI:83421"/>
        <dbReference type="ChEBI" id="CHEBI:456216"/>
        <dbReference type="EC" id="2.7.11.1"/>
    </reaction>
</comment>
<feature type="compositionally biased region" description="Basic and acidic residues" evidence="16">
    <location>
        <begin position="8"/>
        <end position="22"/>
    </location>
</feature>
<dbReference type="EC" id="2.7.11.1" evidence="4"/>
<keyword evidence="7" id="KW-0479">Metal-binding</keyword>
<dbReference type="Gene3D" id="2.60.120.680">
    <property type="entry name" value="GOLD domain"/>
    <property type="match status" value="1"/>
</dbReference>
<dbReference type="GO" id="GO:0046872">
    <property type="term" value="F:metal ion binding"/>
    <property type="evidence" value="ECO:0007669"/>
    <property type="project" value="UniProtKB-KW"/>
</dbReference>
<dbReference type="Proteomes" id="UP000078046">
    <property type="component" value="Unassembled WGS sequence"/>
</dbReference>
<dbReference type="Pfam" id="PF00069">
    <property type="entry name" value="Pkinase"/>
    <property type="match status" value="1"/>
</dbReference>
<dbReference type="Gene3D" id="1.10.510.10">
    <property type="entry name" value="Transferase(Phosphotransferase) domain 1"/>
    <property type="match status" value="1"/>
</dbReference>
<dbReference type="EMBL" id="LWCA01000057">
    <property type="protein sequence ID" value="OAF71370.1"/>
    <property type="molecule type" value="Genomic_DNA"/>
</dbReference>
<evidence type="ECO:0000256" key="9">
    <source>
        <dbReference type="ARBA" id="ARBA00022777"/>
    </source>
</evidence>
<name>A0A177BB01_9BILA</name>
<dbReference type="OrthoDB" id="68483at2759"/>
<dbReference type="PROSITE" id="PS50011">
    <property type="entry name" value="PROTEIN_KINASE_DOM"/>
    <property type="match status" value="1"/>
</dbReference>
<comment type="caution">
    <text evidence="19">The sequence shown here is derived from an EMBL/GenBank/DDBJ whole genome shotgun (WGS) entry which is preliminary data.</text>
</comment>
<dbReference type="PROSITE" id="PS50866">
    <property type="entry name" value="GOLD"/>
    <property type="match status" value="1"/>
</dbReference>
<feature type="domain" description="GOLD" evidence="18">
    <location>
        <begin position="656"/>
        <end position="805"/>
    </location>
</feature>
<evidence type="ECO:0000256" key="12">
    <source>
        <dbReference type="ARBA" id="ARBA00023211"/>
    </source>
</evidence>
<evidence type="ECO:0000256" key="15">
    <source>
        <dbReference type="PROSITE-ProRule" id="PRU10141"/>
    </source>
</evidence>
<evidence type="ECO:0000259" key="17">
    <source>
        <dbReference type="PROSITE" id="PS50011"/>
    </source>
</evidence>
<evidence type="ECO:0000256" key="11">
    <source>
        <dbReference type="ARBA" id="ARBA00022842"/>
    </source>
</evidence>
<evidence type="ECO:0000256" key="3">
    <source>
        <dbReference type="ARBA" id="ARBA00009985"/>
    </source>
</evidence>
<dbReference type="PROSITE" id="PS00107">
    <property type="entry name" value="PROTEIN_KINASE_ATP"/>
    <property type="match status" value="1"/>
</dbReference>
<evidence type="ECO:0000256" key="1">
    <source>
        <dbReference type="ARBA" id="ARBA00001936"/>
    </source>
</evidence>
<feature type="binding site" evidence="15">
    <location>
        <position position="205"/>
    </location>
    <ligand>
        <name>ATP</name>
        <dbReference type="ChEBI" id="CHEBI:30616"/>
    </ligand>
</feature>
<dbReference type="GO" id="GO:0005524">
    <property type="term" value="F:ATP binding"/>
    <property type="evidence" value="ECO:0007669"/>
    <property type="project" value="UniProtKB-UniRule"/>
</dbReference>
<evidence type="ECO:0000313" key="19">
    <source>
        <dbReference type="EMBL" id="OAF71370.1"/>
    </source>
</evidence>
<dbReference type="InterPro" id="IPR009038">
    <property type="entry name" value="GOLD_dom"/>
</dbReference>
<keyword evidence="11" id="KW-0460">Magnesium</keyword>
<evidence type="ECO:0000256" key="2">
    <source>
        <dbReference type="ARBA" id="ARBA00001946"/>
    </source>
</evidence>
<evidence type="ECO:0000256" key="5">
    <source>
        <dbReference type="ARBA" id="ARBA00022527"/>
    </source>
</evidence>
<comment type="similarity">
    <text evidence="3">Belongs to the protein kinase superfamily. CAMK Ser/Thr protein kinase family. LKB1 subfamily.</text>
</comment>
<feature type="compositionally biased region" description="Polar residues" evidence="16">
    <location>
        <begin position="44"/>
        <end position="58"/>
    </location>
</feature>
<dbReference type="GO" id="GO:0004674">
    <property type="term" value="F:protein serine/threonine kinase activity"/>
    <property type="evidence" value="ECO:0007669"/>
    <property type="project" value="UniProtKB-KW"/>
</dbReference>
<comment type="catalytic activity">
    <reaction evidence="13">
        <text>L-threonyl-[protein] + ATP = O-phospho-L-threonyl-[protein] + ADP + H(+)</text>
        <dbReference type="Rhea" id="RHEA:46608"/>
        <dbReference type="Rhea" id="RHEA-COMP:11060"/>
        <dbReference type="Rhea" id="RHEA-COMP:11605"/>
        <dbReference type="ChEBI" id="CHEBI:15378"/>
        <dbReference type="ChEBI" id="CHEBI:30013"/>
        <dbReference type="ChEBI" id="CHEBI:30616"/>
        <dbReference type="ChEBI" id="CHEBI:61977"/>
        <dbReference type="ChEBI" id="CHEBI:456216"/>
        <dbReference type="EC" id="2.7.11.1"/>
    </reaction>
</comment>
<dbReference type="InterPro" id="IPR000719">
    <property type="entry name" value="Prot_kinase_dom"/>
</dbReference>
<evidence type="ECO:0000256" key="14">
    <source>
        <dbReference type="ARBA" id="ARBA00048679"/>
    </source>
</evidence>
<keyword evidence="12" id="KW-0464">Manganese</keyword>
<dbReference type="SUPFAM" id="SSF101576">
    <property type="entry name" value="Supernatant protein factor (SPF), C-terminal domain"/>
    <property type="match status" value="1"/>
</dbReference>
<dbReference type="GO" id="GO:0005737">
    <property type="term" value="C:cytoplasm"/>
    <property type="evidence" value="ECO:0007669"/>
    <property type="project" value="TreeGrafter"/>
</dbReference>
<sequence length="879" mass="102454">MYSDDEDGNNKQRDKPKNEPHKIFSKIFKFSDRNRKSKTPDPNYLQQNHLKPESPSNLERNKSIGFSVYLDEDKMSHDSDSTDDDNNVSNLYSNNYPYQCIDDTFYRDRIDFGPRNENIINRRRTINSTVTDYFGPTAVGPHQVYIDTQQYNISSKSLTFSQSLRSYRPPKIINNYLICGLLGSGTFGTVHECIHIYTLKKCAVKIFDEKRVQRMINGKKNIERELASLEKIKNPYIICLIDVYRVSEKNKLYLFMDHCEIDLHSLIGLCNNESLSEWRTHRYFTQLVEAVEYLHNIYIIHNDIKPSNILITRENCIKLADFGTATIINNMSQNDMISSSEGTPAFQPPEIAQGRVNYNGFKIDIWTLGVTLYYMTTGMLPFNSECVLELYNCIERCDLQIPNYVEKHIADLVVNIMKKNPEDRFTLLQIKRCIWYTTAKNVREDNVCIEKKMEECDSINNFIIHFRQHLNYCKENNIKITHNNMDLGASKINCRTELPDVYDPRLDESLTVTRETSLGNTSTVALSNEIIETQTKRKSIKSDGKSTGSCRILRVRCILDKLTYSQFEEFSEKQYPLDKEKKNQLIKELQDKHYKNYMNKVLEAQNSSDVCLSSICSDEHSESINVEDSNNSDLCSPITLPEKHFAIPKIWYTGDINTFKRELKNSNDRITIACLSYAMISVPTYNKKNTIFWEFASDHYDIGFGLYFEFNDSPPDNIEIYYAESSDNESQTDDDVNSTENESFVNNSRENDKKISEIIPLRRIESHRNIQCGSHEYPSKGTYMFKFDNSYSLFRSKLVYFRVFSTGFRLLEFQVLCNFLGLSKYIKTVNLANNWINEPFSGHIVNLMYKNVNIKVWVMIDKFKKYSFDTESCGKSIWR</sequence>
<evidence type="ECO:0000256" key="13">
    <source>
        <dbReference type="ARBA" id="ARBA00047899"/>
    </source>
</evidence>
<dbReference type="GO" id="GO:0035556">
    <property type="term" value="P:intracellular signal transduction"/>
    <property type="evidence" value="ECO:0007669"/>
    <property type="project" value="TreeGrafter"/>
</dbReference>
<feature type="region of interest" description="Disordered" evidence="16">
    <location>
        <begin position="1"/>
        <end position="61"/>
    </location>
</feature>
<evidence type="ECO:0000256" key="8">
    <source>
        <dbReference type="ARBA" id="ARBA00022741"/>
    </source>
</evidence>
<dbReference type="SMART" id="SM00220">
    <property type="entry name" value="S_TKc"/>
    <property type="match status" value="1"/>
</dbReference>
<comment type="cofactor">
    <cofactor evidence="2">
        <name>Mg(2+)</name>
        <dbReference type="ChEBI" id="CHEBI:18420"/>
    </cofactor>
</comment>
<dbReference type="InterPro" id="IPR017441">
    <property type="entry name" value="Protein_kinase_ATP_BS"/>
</dbReference>
<protein>
    <recommendedName>
        <fullName evidence="4">non-specific serine/threonine protein kinase</fullName>
        <ecNumber evidence="4">2.7.11.1</ecNumber>
    </recommendedName>
</protein>
<dbReference type="InterPro" id="IPR008271">
    <property type="entry name" value="Ser/Thr_kinase_AS"/>
</dbReference>
<dbReference type="PANTHER" id="PTHR24346">
    <property type="entry name" value="MAP/MICROTUBULE AFFINITY-REGULATING KINASE"/>
    <property type="match status" value="1"/>
</dbReference>
<evidence type="ECO:0000259" key="18">
    <source>
        <dbReference type="PROSITE" id="PS50866"/>
    </source>
</evidence>
<dbReference type="SUPFAM" id="SSF56112">
    <property type="entry name" value="Protein kinase-like (PK-like)"/>
    <property type="match status" value="1"/>
</dbReference>
<dbReference type="AlphaFoldDB" id="A0A177BB01"/>
<evidence type="ECO:0000256" key="7">
    <source>
        <dbReference type="ARBA" id="ARBA00022723"/>
    </source>
</evidence>
<feature type="domain" description="Protein kinase" evidence="17">
    <location>
        <begin position="176"/>
        <end position="436"/>
    </location>
</feature>
<dbReference type="PROSITE" id="PS00108">
    <property type="entry name" value="PROTEIN_KINASE_ST"/>
    <property type="match status" value="1"/>
</dbReference>
<evidence type="ECO:0000256" key="4">
    <source>
        <dbReference type="ARBA" id="ARBA00012513"/>
    </source>
</evidence>
<feature type="compositionally biased region" description="Polar residues" evidence="16">
    <location>
        <begin position="738"/>
        <end position="747"/>
    </location>
</feature>
<dbReference type="PANTHER" id="PTHR24346:SF94">
    <property type="entry name" value="NON-SPECIFIC SERINE_THREONINE PROTEIN KINASE"/>
    <property type="match status" value="1"/>
</dbReference>
<feature type="compositionally biased region" description="Acidic residues" evidence="16">
    <location>
        <begin position="727"/>
        <end position="737"/>
    </location>
</feature>
<keyword evidence="10 15" id="KW-0067">ATP-binding</keyword>
<organism evidence="19 20">
    <name type="scientific">Intoshia linei</name>
    <dbReference type="NCBI Taxonomy" id="1819745"/>
    <lineage>
        <taxon>Eukaryota</taxon>
        <taxon>Metazoa</taxon>
        <taxon>Spiralia</taxon>
        <taxon>Lophotrochozoa</taxon>
        <taxon>Mesozoa</taxon>
        <taxon>Orthonectida</taxon>
        <taxon>Rhopaluridae</taxon>
        <taxon>Intoshia</taxon>
    </lineage>
</organism>
<keyword evidence="6" id="KW-0808">Transferase</keyword>
<proteinExistence type="inferred from homology"/>